<dbReference type="Proteomes" id="UP000242457">
    <property type="component" value="Unassembled WGS sequence"/>
</dbReference>
<dbReference type="EMBL" id="KZ288469">
    <property type="protein sequence ID" value="PBC25372.1"/>
    <property type="molecule type" value="Genomic_DNA"/>
</dbReference>
<reference evidence="1 2" key="1">
    <citation type="submission" date="2014-07" db="EMBL/GenBank/DDBJ databases">
        <title>Genomic and transcriptomic analysis on Apis cerana provide comprehensive insights into honey bee biology.</title>
        <authorList>
            <person name="Diao Q."/>
            <person name="Sun L."/>
            <person name="Zheng H."/>
            <person name="Zheng H."/>
            <person name="Xu S."/>
            <person name="Wang S."/>
            <person name="Zeng Z."/>
            <person name="Hu F."/>
            <person name="Su S."/>
            <person name="Wu J."/>
        </authorList>
    </citation>
    <scope>NUCLEOTIDE SEQUENCE [LARGE SCALE GENOMIC DNA]</scope>
    <source>
        <tissue evidence="1">Pupae without intestine</tissue>
    </source>
</reference>
<organism evidence="1 2">
    <name type="scientific">Apis cerana cerana</name>
    <name type="common">Oriental honeybee</name>
    <dbReference type="NCBI Taxonomy" id="94128"/>
    <lineage>
        <taxon>Eukaryota</taxon>
        <taxon>Metazoa</taxon>
        <taxon>Ecdysozoa</taxon>
        <taxon>Arthropoda</taxon>
        <taxon>Hexapoda</taxon>
        <taxon>Insecta</taxon>
        <taxon>Pterygota</taxon>
        <taxon>Neoptera</taxon>
        <taxon>Endopterygota</taxon>
        <taxon>Hymenoptera</taxon>
        <taxon>Apocrita</taxon>
        <taxon>Aculeata</taxon>
        <taxon>Apoidea</taxon>
        <taxon>Anthophila</taxon>
        <taxon>Apidae</taxon>
        <taxon>Apis</taxon>
    </lineage>
</organism>
<sequence>MDAIIARNIIELAGAMMEEFESVWTKINKIDPSQVNYRIMKLYLIHIKEQRNLIVKAISFDSHNFPNLLTIRKCFLQKFIEFVPAVQTYLIKFKEFDIDQSKILRIMKVIIL</sequence>
<protein>
    <submittedName>
        <fullName evidence="1">Uncharacterized protein</fullName>
    </submittedName>
</protein>
<dbReference type="OrthoDB" id="10284186at2759"/>
<gene>
    <name evidence="1" type="ORF">APICC_07351</name>
</gene>
<name>A0A2A3E215_APICC</name>
<accession>A0A2A3E215</accession>
<proteinExistence type="predicted"/>
<evidence type="ECO:0000313" key="2">
    <source>
        <dbReference type="Proteomes" id="UP000242457"/>
    </source>
</evidence>
<evidence type="ECO:0000313" key="1">
    <source>
        <dbReference type="EMBL" id="PBC25372.1"/>
    </source>
</evidence>
<dbReference type="AlphaFoldDB" id="A0A2A3E215"/>
<keyword evidence="2" id="KW-1185">Reference proteome</keyword>